<organism evidence="1 2">
    <name type="scientific">Bugula neritina</name>
    <name type="common">Brown bryozoan</name>
    <name type="synonym">Sertularia neritina</name>
    <dbReference type="NCBI Taxonomy" id="10212"/>
    <lineage>
        <taxon>Eukaryota</taxon>
        <taxon>Metazoa</taxon>
        <taxon>Spiralia</taxon>
        <taxon>Lophotrochozoa</taxon>
        <taxon>Bryozoa</taxon>
        <taxon>Gymnolaemata</taxon>
        <taxon>Cheilostomatida</taxon>
        <taxon>Flustrina</taxon>
        <taxon>Buguloidea</taxon>
        <taxon>Bugulidae</taxon>
        <taxon>Bugula</taxon>
    </lineage>
</organism>
<sequence>MRIEVTVVLVKAWEADLPPIQTILKLKEALEKAQQQTGDQKICITCKYVCCFLCCSVTVLPCSYGCGFIKLALSQLIKQKVHLHNTKHRNLAVVDTYYQTVTNH</sequence>
<comment type="caution">
    <text evidence="1">The sequence shown here is derived from an EMBL/GenBank/DDBJ whole genome shotgun (WGS) entry which is preliminary data.</text>
</comment>
<protein>
    <submittedName>
        <fullName evidence="1">Uncharacterized protein</fullName>
    </submittedName>
</protein>
<accession>A0A7J7JAM2</accession>
<evidence type="ECO:0000313" key="1">
    <source>
        <dbReference type="EMBL" id="KAF6023292.1"/>
    </source>
</evidence>
<dbReference type="EMBL" id="VXIV02002735">
    <property type="protein sequence ID" value="KAF6023292.1"/>
    <property type="molecule type" value="Genomic_DNA"/>
</dbReference>
<reference evidence="1" key="1">
    <citation type="submission" date="2020-06" db="EMBL/GenBank/DDBJ databases">
        <title>Draft genome of Bugula neritina, a colonial animal packing powerful symbionts and potential medicines.</title>
        <authorList>
            <person name="Rayko M."/>
        </authorList>
    </citation>
    <scope>NUCLEOTIDE SEQUENCE [LARGE SCALE GENOMIC DNA]</scope>
    <source>
        <strain evidence="1">Kwan_BN1</strain>
    </source>
</reference>
<proteinExistence type="predicted"/>
<dbReference type="Proteomes" id="UP000593567">
    <property type="component" value="Unassembled WGS sequence"/>
</dbReference>
<keyword evidence="2" id="KW-1185">Reference proteome</keyword>
<gene>
    <name evidence="1" type="ORF">EB796_018402</name>
</gene>
<evidence type="ECO:0000313" key="2">
    <source>
        <dbReference type="Proteomes" id="UP000593567"/>
    </source>
</evidence>
<dbReference type="AlphaFoldDB" id="A0A7J7JAM2"/>
<name>A0A7J7JAM2_BUGNE</name>